<name>A0A4Y7RJB5_COPMI</name>
<accession>A0A4Y7RJB5</accession>
<sequence>MTLQTPDQGIRRVPPKLPFFIGSALEPLPLASACSPVLGLAPLSLRRQQHALHSCILGLSSAAPGLHHFSPAPSLPSTNPLPLPCHLTSLRWHRARGSLIAPVPSSRSPLFGEPGCRQLATSSGLRGGPVHGVGLSPSVFSTRPTPSRSRTPLSSRSLLFRGPGRRQLATSSGLRGGSAHGVGLSVRPLHPSISFSSPTPTPSPPCSLLVWLLTERPRRHSFHHTRGTGPGHTDST</sequence>
<dbReference type="AlphaFoldDB" id="A0A4Y7RJB5"/>
<proteinExistence type="predicted"/>
<dbReference type="EMBL" id="QPFP01000541">
    <property type="protein sequence ID" value="TEB08792.1"/>
    <property type="molecule type" value="Genomic_DNA"/>
</dbReference>
<evidence type="ECO:0000313" key="2">
    <source>
        <dbReference type="EMBL" id="TEB08792.1"/>
    </source>
</evidence>
<organism evidence="2 3">
    <name type="scientific">Coprinellus micaceus</name>
    <name type="common">Glistening ink-cap mushroom</name>
    <name type="synonym">Coprinus micaceus</name>
    <dbReference type="NCBI Taxonomy" id="71717"/>
    <lineage>
        <taxon>Eukaryota</taxon>
        <taxon>Fungi</taxon>
        <taxon>Dikarya</taxon>
        <taxon>Basidiomycota</taxon>
        <taxon>Agaricomycotina</taxon>
        <taxon>Agaricomycetes</taxon>
        <taxon>Agaricomycetidae</taxon>
        <taxon>Agaricales</taxon>
        <taxon>Agaricineae</taxon>
        <taxon>Psathyrellaceae</taxon>
        <taxon>Coprinellus</taxon>
    </lineage>
</organism>
<evidence type="ECO:0000313" key="3">
    <source>
        <dbReference type="Proteomes" id="UP000298030"/>
    </source>
</evidence>
<feature type="region of interest" description="Disordered" evidence="1">
    <location>
        <begin position="123"/>
        <end position="179"/>
    </location>
</feature>
<dbReference type="Proteomes" id="UP000298030">
    <property type="component" value="Unassembled WGS sequence"/>
</dbReference>
<evidence type="ECO:0000256" key="1">
    <source>
        <dbReference type="SAM" id="MobiDB-lite"/>
    </source>
</evidence>
<feature type="compositionally biased region" description="Low complexity" evidence="1">
    <location>
        <begin position="136"/>
        <end position="161"/>
    </location>
</feature>
<protein>
    <submittedName>
        <fullName evidence="2">Uncharacterized protein</fullName>
    </submittedName>
</protein>
<comment type="caution">
    <text evidence="2">The sequence shown here is derived from an EMBL/GenBank/DDBJ whole genome shotgun (WGS) entry which is preliminary data.</text>
</comment>
<keyword evidence="3" id="KW-1185">Reference proteome</keyword>
<feature type="non-terminal residue" evidence="2">
    <location>
        <position position="236"/>
    </location>
</feature>
<gene>
    <name evidence="2" type="ORF">FA13DRAFT_1824415</name>
</gene>
<reference evidence="2 3" key="1">
    <citation type="journal article" date="2019" name="Nat. Ecol. Evol.">
        <title>Megaphylogeny resolves global patterns of mushroom evolution.</title>
        <authorList>
            <person name="Varga T."/>
            <person name="Krizsan K."/>
            <person name="Foldi C."/>
            <person name="Dima B."/>
            <person name="Sanchez-Garcia M."/>
            <person name="Sanchez-Ramirez S."/>
            <person name="Szollosi G.J."/>
            <person name="Szarkandi J.G."/>
            <person name="Papp V."/>
            <person name="Albert L."/>
            <person name="Andreopoulos W."/>
            <person name="Angelini C."/>
            <person name="Antonin V."/>
            <person name="Barry K.W."/>
            <person name="Bougher N.L."/>
            <person name="Buchanan P."/>
            <person name="Buyck B."/>
            <person name="Bense V."/>
            <person name="Catcheside P."/>
            <person name="Chovatia M."/>
            <person name="Cooper J."/>
            <person name="Damon W."/>
            <person name="Desjardin D."/>
            <person name="Finy P."/>
            <person name="Geml J."/>
            <person name="Haridas S."/>
            <person name="Hughes K."/>
            <person name="Justo A."/>
            <person name="Karasinski D."/>
            <person name="Kautmanova I."/>
            <person name="Kiss B."/>
            <person name="Kocsube S."/>
            <person name="Kotiranta H."/>
            <person name="LaButti K.M."/>
            <person name="Lechner B.E."/>
            <person name="Liimatainen K."/>
            <person name="Lipzen A."/>
            <person name="Lukacs Z."/>
            <person name="Mihaltcheva S."/>
            <person name="Morgado L.N."/>
            <person name="Niskanen T."/>
            <person name="Noordeloos M.E."/>
            <person name="Ohm R.A."/>
            <person name="Ortiz-Santana B."/>
            <person name="Ovrebo C."/>
            <person name="Racz N."/>
            <person name="Riley R."/>
            <person name="Savchenko A."/>
            <person name="Shiryaev A."/>
            <person name="Soop K."/>
            <person name="Spirin V."/>
            <person name="Szebenyi C."/>
            <person name="Tomsovsky M."/>
            <person name="Tulloss R.E."/>
            <person name="Uehling J."/>
            <person name="Grigoriev I.V."/>
            <person name="Vagvolgyi C."/>
            <person name="Papp T."/>
            <person name="Martin F.M."/>
            <person name="Miettinen O."/>
            <person name="Hibbett D.S."/>
            <person name="Nagy L.G."/>
        </authorList>
    </citation>
    <scope>NUCLEOTIDE SEQUENCE [LARGE SCALE GENOMIC DNA]</scope>
    <source>
        <strain evidence="2 3">FP101781</strain>
    </source>
</reference>